<dbReference type="Proteomes" id="UP000576209">
    <property type="component" value="Unassembled WGS sequence"/>
</dbReference>
<keyword evidence="2" id="KW-1185">Reference proteome</keyword>
<dbReference type="RefSeq" id="WP_183496480.1">
    <property type="nucleotide sequence ID" value="NZ_JACIFF010000007.1"/>
</dbReference>
<dbReference type="PANTHER" id="PTHR45947:SF3">
    <property type="entry name" value="SULFOQUINOVOSYL TRANSFERASE SQD2"/>
    <property type="match status" value="1"/>
</dbReference>
<evidence type="ECO:0000313" key="1">
    <source>
        <dbReference type="EMBL" id="MBB4080246.1"/>
    </source>
</evidence>
<protein>
    <submittedName>
        <fullName evidence="1">Glycosyltransferase involved in cell wall biosynthesis</fullName>
    </submittedName>
</protein>
<dbReference type="EMBL" id="JACIFF010000007">
    <property type="protein sequence ID" value="MBB4080246.1"/>
    <property type="molecule type" value="Genomic_DNA"/>
</dbReference>
<name>A0A840EH63_9BACT</name>
<gene>
    <name evidence="1" type="ORF">GGR28_002876</name>
</gene>
<dbReference type="AlphaFoldDB" id="A0A840EH63"/>
<sequence length="440" mass="49818">MDGGAALKRVLIISYYWPPSGGIAVLRCLKFAKYLRTFGWEPVIFTAAGAHYPTIDSSNNRDLPPDLEVIRQPIVEPYAWYKRFMGKPADENVNNVFYTDETSGGWKHELAVWIRSNFFIPDARALWIRGSVKRLVNYLNENPVDAILSDGPPHSNTRIATLVSKQTGIPWLADFQDPWTQVDYYQMLKLAPWGRRKHERLEQEAFAQATMTTIVSPSWKRDLEGIGAKNVRVLYWGYDPDDFRGLVRKPHQKFTLTHLGIMGHDRNPEVLFQAINQLKQEVPGFAEDFELRLYGQVDHRVRQRIEHYGLLEQSNFAGSVSRGEALQEMLNSQVLLLLLNQQENASGRIPGKLFEYLAVGRPILNLGPADSDVAIILENTGRGRSFPYDTAPALPAQNLLELYQAFTKGVDTSVDGQPITEFSHPVLVSKLAGWLDEIAI</sequence>
<reference evidence="1 2" key="1">
    <citation type="submission" date="2020-08" db="EMBL/GenBank/DDBJ databases">
        <title>Genomic Encyclopedia of Type Strains, Phase IV (KMG-IV): sequencing the most valuable type-strain genomes for metagenomic binning, comparative biology and taxonomic classification.</title>
        <authorList>
            <person name="Goeker M."/>
        </authorList>
    </citation>
    <scope>NUCLEOTIDE SEQUENCE [LARGE SCALE GENOMIC DNA]</scope>
    <source>
        <strain evidence="1 2">DSM 105137</strain>
    </source>
</reference>
<accession>A0A840EH63</accession>
<dbReference type="InterPro" id="IPR050194">
    <property type="entry name" value="Glycosyltransferase_grp1"/>
</dbReference>
<organism evidence="1 2">
    <name type="scientific">Neolewinella aquimaris</name>
    <dbReference type="NCBI Taxonomy" id="1835722"/>
    <lineage>
        <taxon>Bacteria</taxon>
        <taxon>Pseudomonadati</taxon>
        <taxon>Bacteroidota</taxon>
        <taxon>Saprospiria</taxon>
        <taxon>Saprospirales</taxon>
        <taxon>Lewinellaceae</taxon>
        <taxon>Neolewinella</taxon>
    </lineage>
</organism>
<dbReference type="SUPFAM" id="SSF53756">
    <property type="entry name" value="UDP-Glycosyltransferase/glycogen phosphorylase"/>
    <property type="match status" value="1"/>
</dbReference>
<comment type="caution">
    <text evidence="1">The sequence shown here is derived from an EMBL/GenBank/DDBJ whole genome shotgun (WGS) entry which is preliminary data.</text>
</comment>
<dbReference type="GO" id="GO:0016758">
    <property type="term" value="F:hexosyltransferase activity"/>
    <property type="evidence" value="ECO:0007669"/>
    <property type="project" value="TreeGrafter"/>
</dbReference>
<keyword evidence="1" id="KW-0808">Transferase</keyword>
<dbReference type="PANTHER" id="PTHR45947">
    <property type="entry name" value="SULFOQUINOVOSYL TRANSFERASE SQD2"/>
    <property type="match status" value="1"/>
</dbReference>
<evidence type="ECO:0000313" key="2">
    <source>
        <dbReference type="Proteomes" id="UP000576209"/>
    </source>
</evidence>
<dbReference type="Gene3D" id="3.40.50.2000">
    <property type="entry name" value="Glycogen Phosphorylase B"/>
    <property type="match status" value="2"/>
</dbReference>
<proteinExistence type="predicted"/>